<dbReference type="EMBL" id="JAKOGI010000018">
    <property type="protein sequence ID" value="KAJ8449940.1"/>
    <property type="molecule type" value="Genomic_DNA"/>
</dbReference>
<feature type="compositionally biased region" description="Low complexity" evidence="1">
    <location>
        <begin position="423"/>
        <end position="451"/>
    </location>
</feature>
<feature type="compositionally biased region" description="Polar residues" evidence="1">
    <location>
        <begin position="366"/>
        <end position="389"/>
    </location>
</feature>
<comment type="caution">
    <text evidence="2">The sequence shown here is derived from an EMBL/GenBank/DDBJ whole genome shotgun (WGS) entry which is preliminary data.</text>
</comment>
<reference evidence="2" key="1">
    <citation type="submission" date="2022-04" db="EMBL/GenBank/DDBJ databases">
        <title>Carnegiea gigantea Genome sequencing and assembly v2.</title>
        <authorList>
            <person name="Copetti D."/>
            <person name="Sanderson M.J."/>
            <person name="Burquez A."/>
            <person name="Wojciechowski M.F."/>
        </authorList>
    </citation>
    <scope>NUCLEOTIDE SEQUENCE</scope>
    <source>
        <strain evidence="2">SGP5-SGP5p</strain>
        <tissue evidence="2">Aerial part</tissue>
    </source>
</reference>
<feature type="region of interest" description="Disordered" evidence="1">
    <location>
        <begin position="114"/>
        <end position="153"/>
    </location>
</feature>
<sequence>MELTQSNPGLSEEDLDGDDDDVMEVLPDENAKGVTNLEGDEEVVTMQDLVNQKVVKWIHESHPNSSNPTAATNFDPTPILATTSDSIPIPTTTVDSTPVPATTDPTPASYVLAAPSSPTPTPHSHLDNMPTSANDCDPRATSPTSSNPSPSSSTFIMDLDVPAMAAKLRKRNQVVVENDGWSDWCSSDSTEYVAEEISCDSETSIDEENIAGEIGDYYYSECDDDVRVVHPNDKIYQGQLWMPQRDGKIKIRRWDMFTNKSHCMRVILLWKAANTYNIWDNEEALHQLQEASLAAYAWLMKEPKEHWARYLFDKSSASADNSSNFIESFNKWPLLDPPFVVKKRGPIAKDRVRGPEEGRKRPTRSRPVSCSKCNGLHHNSLTCKGQGNKPSIRIRKRPAPPYGTGQKRKGRPRKQAPVSTVCQPSSTEPSSSQPTSTQPSSSQPSLAQPSSIKPMLGN</sequence>
<dbReference type="AlphaFoldDB" id="A0A9Q1QRS7"/>
<name>A0A9Q1QRS7_9CARY</name>
<feature type="compositionally biased region" description="Acidic residues" evidence="1">
    <location>
        <begin position="11"/>
        <end position="23"/>
    </location>
</feature>
<evidence type="ECO:0000313" key="2">
    <source>
        <dbReference type="EMBL" id="KAJ8449940.1"/>
    </source>
</evidence>
<keyword evidence="3" id="KW-1185">Reference proteome</keyword>
<feature type="compositionally biased region" description="Low complexity" evidence="1">
    <location>
        <begin position="141"/>
        <end position="153"/>
    </location>
</feature>
<gene>
    <name evidence="2" type="ORF">Cgig2_029302</name>
</gene>
<accession>A0A9Q1QRS7</accession>
<protein>
    <submittedName>
        <fullName evidence="2">Uncharacterized protein</fullName>
    </submittedName>
</protein>
<proteinExistence type="predicted"/>
<feature type="compositionally biased region" description="Basic and acidic residues" evidence="1">
    <location>
        <begin position="347"/>
        <end position="360"/>
    </location>
</feature>
<evidence type="ECO:0000313" key="3">
    <source>
        <dbReference type="Proteomes" id="UP001153076"/>
    </source>
</evidence>
<dbReference type="Proteomes" id="UP001153076">
    <property type="component" value="Unassembled WGS sequence"/>
</dbReference>
<organism evidence="2 3">
    <name type="scientific">Carnegiea gigantea</name>
    <dbReference type="NCBI Taxonomy" id="171969"/>
    <lineage>
        <taxon>Eukaryota</taxon>
        <taxon>Viridiplantae</taxon>
        <taxon>Streptophyta</taxon>
        <taxon>Embryophyta</taxon>
        <taxon>Tracheophyta</taxon>
        <taxon>Spermatophyta</taxon>
        <taxon>Magnoliopsida</taxon>
        <taxon>eudicotyledons</taxon>
        <taxon>Gunneridae</taxon>
        <taxon>Pentapetalae</taxon>
        <taxon>Caryophyllales</taxon>
        <taxon>Cactineae</taxon>
        <taxon>Cactaceae</taxon>
        <taxon>Cactoideae</taxon>
        <taxon>Echinocereeae</taxon>
        <taxon>Carnegiea</taxon>
    </lineage>
</organism>
<evidence type="ECO:0000256" key="1">
    <source>
        <dbReference type="SAM" id="MobiDB-lite"/>
    </source>
</evidence>
<feature type="region of interest" description="Disordered" evidence="1">
    <location>
        <begin position="1"/>
        <end position="23"/>
    </location>
</feature>
<feature type="region of interest" description="Disordered" evidence="1">
    <location>
        <begin position="346"/>
        <end position="458"/>
    </location>
</feature>